<reference evidence="5" key="3">
    <citation type="submission" date="2025-09" db="UniProtKB">
        <authorList>
            <consortium name="Ensembl"/>
        </authorList>
    </citation>
    <scope>IDENTIFICATION</scope>
</reference>
<dbReference type="OrthoDB" id="9442925at2759"/>
<name>A0A674H5X1_TAEGU</name>
<dbReference type="Proteomes" id="UP000007754">
    <property type="component" value="Chromosome 22"/>
</dbReference>
<dbReference type="InterPro" id="IPR008996">
    <property type="entry name" value="IL1/FGF"/>
</dbReference>
<dbReference type="GO" id="GO:0010628">
    <property type="term" value="P:positive regulation of gene expression"/>
    <property type="evidence" value="ECO:0007669"/>
    <property type="project" value="TreeGrafter"/>
</dbReference>
<dbReference type="GO" id="GO:0005615">
    <property type="term" value="C:extracellular space"/>
    <property type="evidence" value="ECO:0007669"/>
    <property type="project" value="InterPro"/>
</dbReference>
<reference evidence="5 6" key="1">
    <citation type="journal article" date="2010" name="Nature">
        <title>The genome of a songbird.</title>
        <authorList>
            <person name="Warren W.C."/>
            <person name="Clayton D.F."/>
            <person name="Ellegren H."/>
            <person name="Arnold A.P."/>
            <person name="Hillier L.W."/>
            <person name="Kunstner A."/>
            <person name="Searle S."/>
            <person name="White S."/>
            <person name="Vilella A.J."/>
            <person name="Fairley S."/>
            <person name="Heger A."/>
            <person name="Kong L."/>
            <person name="Ponting C.P."/>
            <person name="Jarvis E.D."/>
            <person name="Mello C.V."/>
            <person name="Minx P."/>
            <person name="Lovell P."/>
            <person name="Velho T.A."/>
            <person name="Ferris M."/>
            <person name="Balakrishnan C.N."/>
            <person name="Sinha S."/>
            <person name="Blatti C."/>
            <person name="London S.E."/>
            <person name="Li Y."/>
            <person name="Lin Y.C."/>
            <person name="George J."/>
            <person name="Sweedler J."/>
            <person name="Southey B."/>
            <person name="Gunaratne P."/>
            <person name="Watson M."/>
            <person name="Nam K."/>
            <person name="Backstrom N."/>
            <person name="Smeds L."/>
            <person name="Nabholz B."/>
            <person name="Itoh Y."/>
            <person name="Whitney O."/>
            <person name="Pfenning A.R."/>
            <person name="Howard J."/>
            <person name="Volker M."/>
            <person name="Skinner B.M."/>
            <person name="Griffin D.K."/>
            <person name="Ye L."/>
            <person name="McLaren W.M."/>
            <person name="Flicek P."/>
            <person name="Quesada V."/>
            <person name="Velasco G."/>
            <person name="Lopez-Otin C."/>
            <person name="Puente X.S."/>
            <person name="Olender T."/>
            <person name="Lancet D."/>
            <person name="Smit A.F."/>
            <person name="Hubley R."/>
            <person name="Konkel M.K."/>
            <person name="Walker J.A."/>
            <person name="Batzer M.A."/>
            <person name="Gu W."/>
            <person name="Pollock D.D."/>
            <person name="Chen L."/>
            <person name="Cheng Z."/>
            <person name="Eichler E.E."/>
            <person name="Stapley J."/>
            <person name="Slate J."/>
            <person name="Ekblom R."/>
            <person name="Birkhead T."/>
            <person name="Burke T."/>
            <person name="Burt D."/>
            <person name="Scharff C."/>
            <person name="Adam I."/>
            <person name="Richard H."/>
            <person name="Sultan M."/>
            <person name="Soldatov A."/>
            <person name="Lehrach H."/>
            <person name="Edwards S.V."/>
            <person name="Yang S.P."/>
            <person name="Li X."/>
            <person name="Graves T."/>
            <person name="Fulton L."/>
            <person name="Nelson J."/>
            <person name="Chinwalla A."/>
            <person name="Hou S."/>
            <person name="Mardis E.R."/>
            <person name="Wilson R.K."/>
        </authorList>
    </citation>
    <scope>NUCLEOTIDE SEQUENCE [LARGE SCALE GENOMIC DNA]</scope>
</reference>
<protein>
    <submittedName>
        <fullName evidence="5">Interleukin-1 receptor antagonist protein-like</fullName>
    </submittedName>
</protein>
<evidence type="ECO:0000256" key="1">
    <source>
        <dbReference type="ARBA" id="ARBA00004613"/>
    </source>
</evidence>
<evidence type="ECO:0000256" key="4">
    <source>
        <dbReference type="SAM" id="MobiDB-lite"/>
    </source>
</evidence>
<reference evidence="5" key="2">
    <citation type="submission" date="2025-08" db="UniProtKB">
        <authorList>
            <consortium name="Ensembl"/>
        </authorList>
    </citation>
    <scope>IDENTIFICATION</scope>
</reference>
<dbReference type="PANTHER" id="PTHR10078:SF28">
    <property type="entry name" value="INTERLEUKIN-1 RECEPTOR ANTAGONIST PROTEIN"/>
    <property type="match status" value="1"/>
</dbReference>
<evidence type="ECO:0000313" key="5">
    <source>
        <dbReference type="Ensembl" id="ENSTGUP00000029898.1"/>
    </source>
</evidence>
<sequence length="294" mass="31445">MVAGRWHTVPWHRGPRAPGDISPPLGVPVAVTVPANYRGGLCPRPARRYKATVTAGTRQATPPQVPPGPGTSSGTLLPRGATRATLSAGPAMSRVSRAALRRTPRRRRRRVAAGGGDTAEGVTDPDMVALFMDFLGERLLLPLEGSGLVARPYHYVLRDTEQQGLCLRHGHLVATSLQGASASQEEPISVVPNRHLERRRCPLIVGIRGGTQALSCGTGPEPRLSLEDVELLELFSSDKDRTTPFTFYKTFGGSTHTFEAAAFPGLFLSTAMGPGEALTLAPPPGATSFYLRRM</sequence>
<evidence type="ECO:0000256" key="3">
    <source>
        <dbReference type="ARBA" id="ARBA00022525"/>
    </source>
</evidence>
<comment type="subcellular location">
    <subcellularLocation>
        <location evidence="1">Secreted</location>
    </subcellularLocation>
</comment>
<dbReference type="InterPro" id="IPR000975">
    <property type="entry name" value="IL-1_fam"/>
</dbReference>
<evidence type="ECO:0000313" key="6">
    <source>
        <dbReference type="Proteomes" id="UP000007754"/>
    </source>
</evidence>
<dbReference type="Ensembl" id="ENSTGUT00000043500.1">
    <property type="protein sequence ID" value="ENSTGUP00000029898.1"/>
    <property type="gene ID" value="ENSTGUG00000021778.1"/>
</dbReference>
<dbReference type="GO" id="GO:0002437">
    <property type="term" value="P:inflammatory response to antigenic stimulus"/>
    <property type="evidence" value="ECO:0007669"/>
    <property type="project" value="TreeGrafter"/>
</dbReference>
<dbReference type="Gene3D" id="2.80.10.50">
    <property type="match status" value="1"/>
</dbReference>
<dbReference type="PANTHER" id="PTHR10078">
    <property type="entry name" value="INTERLEUKIN-1 FAMILY MEMBER"/>
    <property type="match status" value="1"/>
</dbReference>
<dbReference type="SMART" id="SM00125">
    <property type="entry name" value="IL1"/>
    <property type="match status" value="1"/>
</dbReference>
<dbReference type="GO" id="GO:0019221">
    <property type="term" value="P:cytokine-mediated signaling pathway"/>
    <property type="evidence" value="ECO:0007669"/>
    <property type="project" value="TreeGrafter"/>
</dbReference>
<feature type="region of interest" description="Disordered" evidence="4">
    <location>
        <begin position="53"/>
        <end position="120"/>
    </location>
</feature>
<comment type="similarity">
    <text evidence="2">Belongs to the IL-1 family.</text>
</comment>
<evidence type="ECO:0000256" key="2">
    <source>
        <dbReference type="ARBA" id="ARBA00010448"/>
    </source>
</evidence>
<dbReference type="Pfam" id="PF00340">
    <property type="entry name" value="IL1"/>
    <property type="match status" value="1"/>
</dbReference>
<dbReference type="GeneTree" id="ENSGT00950000182943"/>
<dbReference type="GO" id="GO:0005125">
    <property type="term" value="F:cytokine activity"/>
    <property type="evidence" value="ECO:0007669"/>
    <property type="project" value="InterPro"/>
</dbReference>
<keyword evidence="3" id="KW-0964">Secreted</keyword>
<keyword evidence="6" id="KW-1185">Reference proteome</keyword>
<feature type="compositionally biased region" description="Basic residues" evidence="4">
    <location>
        <begin position="99"/>
        <end position="111"/>
    </location>
</feature>
<dbReference type="GO" id="GO:0071222">
    <property type="term" value="P:cellular response to lipopolysaccharide"/>
    <property type="evidence" value="ECO:0007669"/>
    <property type="project" value="TreeGrafter"/>
</dbReference>
<organism evidence="5 6">
    <name type="scientific">Taeniopygia guttata</name>
    <name type="common">Zebra finch</name>
    <name type="synonym">Poephila guttata</name>
    <dbReference type="NCBI Taxonomy" id="59729"/>
    <lineage>
        <taxon>Eukaryota</taxon>
        <taxon>Metazoa</taxon>
        <taxon>Chordata</taxon>
        <taxon>Craniata</taxon>
        <taxon>Vertebrata</taxon>
        <taxon>Euteleostomi</taxon>
        <taxon>Archelosauria</taxon>
        <taxon>Archosauria</taxon>
        <taxon>Dinosauria</taxon>
        <taxon>Saurischia</taxon>
        <taxon>Theropoda</taxon>
        <taxon>Coelurosauria</taxon>
        <taxon>Aves</taxon>
        <taxon>Neognathae</taxon>
        <taxon>Neoaves</taxon>
        <taxon>Telluraves</taxon>
        <taxon>Australaves</taxon>
        <taxon>Passeriformes</taxon>
        <taxon>Passeroidea</taxon>
        <taxon>Estrildidae</taxon>
        <taxon>Estrildinae</taxon>
        <taxon>Taeniopygia</taxon>
    </lineage>
</organism>
<dbReference type="InParanoid" id="A0A674H5X1"/>
<proteinExistence type="inferred from homology"/>
<accession>A0A674H5X1</accession>
<dbReference type="SUPFAM" id="SSF50353">
    <property type="entry name" value="Cytokine"/>
    <property type="match status" value="1"/>
</dbReference>
<dbReference type="AlphaFoldDB" id="A0A674H5X1"/>